<dbReference type="Pfam" id="PF01476">
    <property type="entry name" value="LysM"/>
    <property type="match status" value="2"/>
</dbReference>
<proteinExistence type="predicted"/>
<feature type="region of interest" description="Disordered" evidence="4">
    <location>
        <begin position="373"/>
        <end position="417"/>
    </location>
</feature>
<dbReference type="PANTHER" id="PTHR34997">
    <property type="entry name" value="AM15"/>
    <property type="match status" value="1"/>
</dbReference>
<evidence type="ECO:0000313" key="8">
    <source>
        <dbReference type="Proteomes" id="UP000813461"/>
    </source>
</evidence>
<dbReference type="InterPro" id="IPR036779">
    <property type="entry name" value="LysM_dom_sf"/>
</dbReference>
<keyword evidence="2 5" id="KW-0732">Signal</keyword>
<feature type="signal peptide" evidence="5">
    <location>
        <begin position="1"/>
        <end position="21"/>
    </location>
</feature>
<comment type="caution">
    <text evidence="7">The sequence shown here is derived from an EMBL/GenBank/DDBJ whole genome shotgun (WGS) entry which is preliminary data.</text>
</comment>
<dbReference type="OrthoDB" id="5985073at2759"/>
<dbReference type="Gene3D" id="3.10.350.10">
    <property type="entry name" value="LysM domain"/>
    <property type="match status" value="5"/>
</dbReference>
<keyword evidence="1" id="KW-0147">Chitin-binding</keyword>
<dbReference type="EMBL" id="JAGMVJ010000003">
    <property type="protein sequence ID" value="KAH7092295.1"/>
    <property type="molecule type" value="Genomic_DNA"/>
</dbReference>
<keyword evidence="8" id="KW-1185">Reference proteome</keyword>
<dbReference type="PANTHER" id="PTHR34997:SF2">
    <property type="entry name" value="LYSM DOMAIN-CONTAINING PROTEIN-RELATED"/>
    <property type="match status" value="1"/>
</dbReference>
<sequence length="722" mass="75628">MSQFFKWSSALLICCARLSVAQDFNLYPDGLDPVKLSSALNITTDCLAALNQTVVGCDQTLFQMASDFDNYWWEDANITTLCSGNCSQNAASWFDSLGDPCYQEYLIAYGKSVPVYQVALRYTDGLNMVCLPSWPEDSPEHPWCLTESQDWVGSDIIRADCSVNSADPTCGGNSSDISAANMRLANLYSDTILCDSCFTGLLWNRVSSIFLADSDHSDYLIDQLQDIEDVCNTTLPEVTIRNLLPYSVAPVTATVTTSAPATTSTCAGQTVSSGSGCNSLSNTYGVATGNLQALTGDANCQIKSSLCLPPACPLQTVPSGQTCDTVAMSLNITLVQLLSWNRNIMGLCDNLTAGQYICGSAPGTNKTYALPPPPLGTAASAGNQQRGGQGGVVTPTTTVTSTINPVSGSGTAPSPTQDGLDATCTNYAIVSAGDDCYDFAVAHNIKPSQLYAWNPVLGLNGADCSTNFWASEYYCIGAKATVPVAAPGPTQTGITASCNKYAKAIENDVCGVFASRNSISTAQLFAWNAVLGTNGENCQSSLWTGEWYCVGIASGAVAVSTTSSTTKPTTSTQVTAPGPTQTGIASNCIAFAQAISGDHCADFATRNGIATTQLYAWNSVLGSSGENCLSSLWAQEWYCVAVSTGGSTPTSVAAPGPTQAGITAKCNRYAEAIANDSCDSFAARNAITNANLYAWNTVLGTNGANCGSSLWAQEYYCVSVSS</sequence>
<keyword evidence="3" id="KW-0843">Virulence</keyword>
<reference evidence="7" key="1">
    <citation type="journal article" date="2021" name="Nat. Commun.">
        <title>Genetic determinants of endophytism in the Arabidopsis root mycobiome.</title>
        <authorList>
            <person name="Mesny F."/>
            <person name="Miyauchi S."/>
            <person name="Thiergart T."/>
            <person name="Pickel B."/>
            <person name="Atanasova L."/>
            <person name="Karlsson M."/>
            <person name="Huettel B."/>
            <person name="Barry K.W."/>
            <person name="Haridas S."/>
            <person name="Chen C."/>
            <person name="Bauer D."/>
            <person name="Andreopoulos W."/>
            <person name="Pangilinan J."/>
            <person name="LaButti K."/>
            <person name="Riley R."/>
            <person name="Lipzen A."/>
            <person name="Clum A."/>
            <person name="Drula E."/>
            <person name="Henrissat B."/>
            <person name="Kohler A."/>
            <person name="Grigoriev I.V."/>
            <person name="Martin F.M."/>
            <person name="Hacquard S."/>
        </authorList>
    </citation>
    <scope>NUCLEOTIDE SEQUENCE</scope>
    <source>
        <strain evidence="7">MPI-SDFR-AT-0120</strain>
    </source>
</reference>
<dbReference type="CDD" id="cd00118">
    <property type="entry name" value="LysM"/>
    <property type="match status" value="1"/>
</dbReference>
<evidence type="ECO:0000256" key="1">
    <source>
        <dbReference type="ARBA" id="ARBA00022669"/>
    </source>
</evidence>
<dbReference type="GO" id="GO:0008061">
    <property type="term" value="F:chitin binding"/>
    <property type="evidence" value="ECO:0007669"/>
    <property type="project" value="UniProtKB-KW"/>
</dbReference>
<evidence type="ECO:0000256" key="5">
    <source>
        <dbReference type="SAM" id="SignalP"/>
    </source>
</evidence>
<dbReference type="SUPFAM" id="SSF54106">
    <property type="entry name" value="LysM domain"/>
    <property type="match status" value="1"/>
</dbReference>
<dbReference type="PROSITE" id="PS51782">
    <property type="entry name" value="LYSM"/>
    <property type="match status" value="2"/>
</dbReference>
<dbReference type="InterPro" id="IPR052210">
    <property type="entry name" value="LysM1-like"/>
</dbReference>
<dbReference type="InterPro" id="IPR018392">
    <property type="entry name" value="LysM"/>
</dbReference>
<dbReference type="Proteomes" id="UP000813461">
    <property type="component" value="Unassembled WGS sequence"/>
</dbReference>
<dbReference type="AlphaFoldDB" id="A0A8K0RDI6"/>
<evidence type="ECO:0000259" key="6">
    <source>
        <dbReference type="PROSITE" id="PS51782"/>
    </source>
</evidence>
<evidence type="ECO:0000256" key="2">
    <source>
        <dbReference type="ARBA" id="ARBA00022729"/>
    </source>
</evidence>
<protein>
    <recommendedName>
        <fullName evidence="6">LysM domain-containing protein</fullName>
    </recommendedName>
</protein>
<feature type="domain" description="LysM" evidence="6">
    <location>
        <begin position="313"/>
        <end position="359"/>
    </location>
</feature>
<organism evidence="7 8">
    <name type="scientific">Paraphoma chrysanthemicola</name>
    <dbReference type="NCBI Taxonomy" id="798071"/>
    <lineage>
        <taxon>Eukaryota</taxon>
        <taxon>Fungi</taxon>
        <taxon>Dikarya</taxon>
        <taxon>Ascomycota</taxon>
        <taxon>Pezizomycotina</taxon>
        <taxon>Dothideomycetes</taxon>
        <taxon>Pleosporomycetidae</taxon>
        <taxon>Pleosporales</taxon>
        <taxon>Pleosporineae</taxon>
        <taxon>Phaeosphaeriaceae</taxon>
        <taxon>Paraphoma</taxon>
    </lineage>
</organism>
<feature type="chain" id="PRO_5035448090" description="LysM domain-containing protein" evidence="5">
    <location>
        <begin position="22"/>
        <end position="722"/>
    </location>
</feature>
<feature type="domain" description="LysM" evidence="6">
    <location>
        <begin position="426"/>
        <end position="476"/>
    </location>
</feature>
<evidence type="ECO:0000256" key="3">
    <source>
        <dbReference type="ARBA" id="ARBA00023026"/>
    </source>
</evidence>
<gene>
    <name evidence="7" type="ORF">FB567DRAFT_625331</name>
</gene>
<evidence type="ECO:0000256" key="4">
    <source>
        <dbReference type="SAM" id="MobiDB-lite"/>
    </source>
</evidence>
<accession>A0A8K0RDI6</accession>
<evidence type="ECO:0000313" key="7">
    <source>
        <dbReference type="EMBL" id="KAH7092295.1"/>
    </source>
</evidence>
<feature type="compositionally biased region" description="Polar residues" evidence="4">
    <location>
        <begin position="401"/>
        <end position="417"/>
    </location>
</feature>
<name>A0A8K0RDI6_9PLEO</name>